<protein>
    <submittedName>
        <fullName evidence="1">Uncharacterized protein</fullName>
    </submittedName>
</protein>
<dbReference type="Proteomes" id="UP001154282">
    <property type="component" value="Unassembled WGS sequence"/>
</dbReference>
<accession>A0AAV0HFB5</accession>
<reference evidence="1" key="1">
    <citation type="submission" date="2022-08" db="EMBL/GenBank/DDBJ databases">
        <authorList>
            <person name="Gutierrez-Valencia J."/>
        </authorList>
    </citation>
    <scope>NUCLEOTIDE SEQUENCE</scope>
</reference>
<dbReference type="EMBL" id="CAMGYJ010000002">
    <property type="protein sequence ID" value="CAI0384016.1"/>
    <property type="molecule type" value="Genomic_DNA"/>
</dbReference>
<evidence type="ECO:0000313" key="2">
    <source>
        <dbReference type="Proteomes" id="UP001154282"/>
    </source>
</evidence>
<evidence type="ECO:0000313" key="1">
    <source>
        <dbReference type="EMBL" id="CAI0384016.1"/>
    </source>
</evidence>
<gene>
    <name evidence="1" type="ORF">LITE_LOCUS4253</name>
</gene>
<comment type="caution">
    <text evidence="1">The sequence shown here is derived from an EMBL/GenBank/DDBJ whole genome shotgun (WGS) entry which is preliminary data.</text>
</comment>
<sequence>MAAATRHRWKGPFQSWQLPCFLLPFPFSARLGTPSLYYLCNPLQQAKILGHLSHLSHHLPHSIFGRPSEERTPHPEIGFASRTCRFLPPLVIPNLHVHYGLRCFEVEIATMNDCNVSVDLLTNLNYISFLMKMESRQQEAMVSLPGYIQILGWGDRFLQSYLHQWDQWTYVVENNKQFLDVQPLHPQAELCGFFYQANAAKNEQKYLALKNRLCEMRLESELLLKLKRTVTFNEELKAKHVIVFAVMMPVSQD</sequence>
<organism evidence="1 2">
    <name type="scientific">Linum tenue</name>
    <dbReference type="NCBI Taxonomy" id="586396"/>
    <lineage>
        <taxon>Eukaryota</taxon>
        <taxon>Viridiplantae</taxon>
        <taxon>Streptophyta</taxon>
        <taxon>Embryophyta</taxon>
        <taxon>Tracheophyta</taxon>
        <taxon>Spermatophyta</taxon>
        <taxon>Magnoliopsida</taxon>
        <taxon>eudicotyledons</taxon>
        <taxon>Gunneridae</taxon>
        <taxon>Pentapetalae</taxon>
        <taxon>rosids</taxon>
        <taxon>fabids</taxon>
        <taxon>Malpighiales</taxon>
        <taxon>Linaceae</taxon>
        <taxon>Linum</taxon>
    </lineage>
</organism>
<proteinExistence type="predicted"/>
<keyword evidence="2" id="KW-1185">Reference proteome</keyword>
<name>A0AAV0HFB5_9ROSI</name>
<dbReference type="AlphaFoldDB" id="A0AAV0HFB5"/>